<keyword evidence="2" id="KW-1185">Reference proteome</keyword>
<reference evidence="1" key="1">
    <citation type="submission" date="2022-11" db="EMBL/GenBank/DDBJ databases">
        <title>Genome Resource of Sclerotinia nivalis Strain SnTB1, a Plant Pathogen Isolated from American Ginseng.</title>
        <authorList>
            <person name="Fan S."/>
        </authorList>
    </citation>
    <scope>NUCLEOTIDE SEQUENCE</scope>
    <source>
        <strain evidence="1">SnTB1</strain>
    </source>
</reference>
<dbReference type="OrthoDB" id="5427059at2759"/>
<dbReference type="AlphaFoldDB" id="A0A9X0DPP1"/>
<protein>
    <submittedName>
        <fullName evidence="1">Uncharacterized protein</fullName>
    </submittedName>
</protein>
<dbReference type="Proteomes" id="UP001152300">
    <property type="component" value="Unassembled WGS sequence"/>
</dbReference>
<dbReference type="EMBL" id="JAPEIS010000002">
    <property type="protein sequence ID" value="KAJ8069347.1"/>
    <property type="molecule type" value="Genomic_DNA"/>
</dbReference>
<gene>
    <name evidence="1" type="ORF">OCU04_003002</name>
</gene>
<name>A0A9X0DPP1_9HELO</name>
<comment type="caution">
    <text evidence="1">The sequence shown here is derived from an EMBL/GenBank/DDBJ whole genome shotgun (WGS) entry which is preliminary data.</text>
</comment>
<evidence type="ECO:0000313" key="2">
    <source>
        <dbReference type="Proteomes" id="UP001152300"/>
    </source>
</evidence>
<proteinExistence type="predicted"/>
<accession>A0A9X0DPP1</accession>
<sequence length="504" mass="58636">MVKRNNRGLPLSLQEAAAERLKQQRLQSMNVNVLKARKETAQRRALSATEEATECTRLRFFSSRVIQEVSTRGPAIAIDLFPVEIKLQMLNSLPDIRSLHSLISSSRAFYDCYNHDRNRCEVFCRVLVNEMTLPIFLQAIAISSKSVRKMKWKGKNLPNGIQNLHNFMRKYSKDLKATTFNPRSYDLKTMIRIAKFHLTIKAISQDYFESCLGLHPWTHEKYEKKELERVETLRIQRALYNVELYPRSLKHAGGYLKKQCTLSRQIYGETGIMPVRGLHRSFLEHFSLWEAEGMVSILDYMEREYHYILQDCKSFLTTSSQAQLYGSPSTLANIRWGEHVRTCRWNVLTNRFNIFDQVLITMGTGYFWKVCKQNVPTAAIPILDSFIQRILRTPPAVNKVMVMFSYLEREYLYIRSGLAPRSRHIDLKAIDYSALDCWDVSLQALNLPSSRATWIKIDEFVSEPPIPQRDFLSSFGYCMWTQARVNHNMEVFQPPSDGAAKWEL</sequence>
<evidence type="ECO:0000313" key="1">
    <source>
        <dbReference type="EMBL" id="KAJ8069347.1"/>
    </source>
</evidence>
<organism evidence="1 2">
    <name type="scientific">Sclerotinia nivalis</name>
    <dbReference type="NCBI Taxonomy" id="352851"/>
    <lineage>
        <taxon>Eukaryota</taxon>
        <taxon>Fungi</taxon>
        <taxon>Dikarya</taxon>
        <taxon>Ascomycota</taxon>
        <taxon>Pezizomycotina</taxon>
        <taxon>Leotiomycetes</taxon>
        <taxon>Helotiales</taxon>
        <taxon>Sclerotiniaceae</taxon>
        <taxon>Sclerotinia</taxon>
    </lineage>
</organism>